<protein>
    <submittedName>
        <fullName evidence="1">Uncharacterized protein</fullName>
    </submittedName>
</protein>
<proteinExistence type="predicted"/>
<keyword evidence="2" id="KW-1185">Reference proteome</keyword>
<evidence type="ECO:0000313" key="1">
    <source>
        <dbReference type="EMBL" id="OWR00171.1"/>
    </source>
</evidence>
<accession>A0A246K3N4</accession>
<organism evidence="1 2">
    <name type="scientific">Sphingopyxis witflariensis</name>
    <dbReference type="NCBI Taxonomy" id="173675"/>
    <lineage>
        <taxon>Bacteria</taxon>
        <taxon>Pseudomonadati</taxon>
        <taxon>Pseudomonadota</taxon>
        <taxon>Alphaproteobacteria</taxon>
        <taxon>Sphingomonadales</taxon>
        <taxon>Sphingomonadaceae</taxon>
        <taxon>Sphingopyxis</taxon>
    </lineage>
</organism>
<dbReference type="OrthoDB" id="8480381at2"/>
<comment type="caution">
    <text evidence="1">The sequence shown here is derived from an EMBL/GenBank/DDBJ whole genome shotgun (WGS) entry which is preliminary data.</text>
</comment>
<dbReference type="EMBL" id="NISJ01000002">
    <property type="protein sequence ID" value="OWR00171.1"/>
    <property type="molecule type" value="Genomic_DNA"/>
</dbReference>
<gene>
    <name evidence="1" type="ORF">CDQ91_05205</name>
</gene>
<name>A0A246K3N4_9SPHN</name>
<reference evidence="1 2" key="1">
    <citation type="journal article" date="2002" name="Int. J. Syst. Evol. Microbiol.">
        <title>Sphingopyxis witflariensis sp. nov., isolated from activated sludge.</title>
        <authorList>
            <person name="Kampfer P."/>
            <person name="Witzenberger R."/>
            <person name="Denner E.B."/>
            <person name="Busse H.J."/>
            <person name="Neef A."/>
        </authorList>
    </citation>
    <scope>NUCLEOTIDE SEQUENCE [LARGE SCALE GENOMIC DNA]</scope>
    <source>
        <strain evidence="1 2">DSM 14551</strain>
    </source>
</reference>
<dbReference type="RefSeq" id="WP_088471659.1">
    <property type="nucleotide sequence ID" value="NZ_NISJ01000002.1"/>
</dbReference>
<sequence length="300" mass="32941">MLFDGNELETDHRYFQNLGKTDFRPDIAAWCEATFERSQMLLDDDFPARFRRETPQRISELLFAAAFLDAGWEPLGRVPGFDLAFKLGEGRLLVEITTPEPHSPDTWTETKGDGYTSWSTDAKTEDAALRRLTGGFATKAETIRKHCDAGEVSGADYIVVAISGFRITQESPVAPEIGGPVPDFAKAFLPIGSRYVTVRLGADADIPIGGGWQFKATIDQEGKNPVDRDFFLRPEFQHIHAVAYTPLHFGEPISPVKECAALHNPMARPKAEAIALGLGCEFGVDIGEDEFAIGPLKPAS</sequence>
<dbReference type="Proteomes" id="UP000197097">
    <property type="component" value="Unassembled WGS sequence"/>
</dbReference>
<dbReference type="AlphaFoldDB" id="A0A246K3N4"/>
<evidence type="ECO:0000313" key="2">
    <source>
        <dbReference type="Proteomes" id="UP000197097"/>
    </source>
</evidence>